<dbReference type="PROSITE" id="PS50850">
    <property type="entry name" value="MFS"/>
    <property type="match status" value="1"/>
</dbReference>
<keyword evidence="3 6" id="KW-1133">Transmembrane helix</keyword>
<dbReference type="InterPro" id="IPR011701">
    <property type="entry name" value="MFS"/>
</dbReference>
<feature type="transmembrane region" description="Helical" evidence="6">
    <location>
        <begin position="352"/>
        <end position="374"/>
    </location>
</feature>
<feature type="transmembrane region" description="Helical" evidence="6">
    <location>
        <begin position="220"/>
        <end position="242"/>
    </location>
</feature>
<feature type="transmembrane region" description="Helical" evidence="6">
    <location>
        <begin position="134"/>
        <end position="152"/>
    </location>
</feature>
<keyword evidence="9" id="KW-1185">Reference proteome</keyword>
<evidence type="ECO:0000313" key="8">
    <source>
        <dbReference type="EMBL" id="OAA63521.1"/>
    </source>
</evidence>
<dbReference type="InterPro" id="IPR020846">
    <property type="entry name" value="MFS_dom"/>
</dbReference>
<sequence>MAILANEAGEGHHAHLAHSHAHEEDIPGTVNLVAAEGDDTGYGQALFPVPAQDPNDPLQWPASKKNAILIIVSVYSFLGNATLTGINVYIPLYTELFGVSPTAASTLISYPNLCFGFSSLLLVPLYLKFGRRPVMLGTLLCFIAGLIGAARANTFGGLMAARCVHAFGAGVCEALPVQLVNDIFYIHERGKRIGYYTVALCLAAVSPLAAGYMLDGGYSWRLFFYVSFALAGAVFVLAFFFVEESSYDRTAALAAEAATMTRTGSVPAAEDDNHDATGEKNAAATTTTTTEHEHGPATSLPPSASSSVLAAAALPPRKRFVQTLSLAGRRDRGVSMVGTVLRAVTYFLVPQALWVITTYGANIGLGALGMGYTFPGLITAPPYNWSLASAGLQSLAPFVGFLAAVPFMAASDRLAAYRTRRNGGVREAEMRLGVLLVPMLVGPAGLLLYGLAAQARAAWACYLVGSALLSWSGFFYFSLTLTYAVDAHYANTSEMIIAVNVGKQAVSFGFGNAVLTWVHTRSYAVIFGGVFTGVLAANNLVVLVFLFWGKPLRRAMARSWLARLHRQTHTAGAAH</sequence>
<gene>
    <name evidence="8" type="ORF">SPI_03684</name>
</gene>
<evidence type="ECO:0000256" key="6">
    <source>
        <dbReference type="SAM" id="Phobius"/>
    </source>
</evidence>
<feature type="transmembrane region" description="Helical" evidence="6">
    <location>
        <begin position="432"/>
        <end position="451"/>
    </location>
</feature>
<dbReference type="EMBL" id="AZHD01000005">
    <property type="protein sequence ID" value="OAA63521.1"/>
    <property type="molecule type" value="Genomic_DNA"/>
</dbReference>
<evidence type="ECO:0000256" key="3">
    <source>
        <dbReference type="ARBA" id="ARBA00022989"/>
    </source>
</evidence>
<dbReference type="Gene3D" id="1.20.1250.20">
    <property type="entry name" value="MFS general substrate transporter like domains"/>
    <property type="match status" value="1"/>
</dbReference>
<comment type="caution">
    <text evidence="8">The sequence shown here is derived from an EMBL/GenBank/DDBJ whole genome shotgun (WGS) entry which is preliminary data.</text>
</comment>
<feature type="transmembrane region" description="Helical" evidence="6">
    <location>
        <begin position="457"/>
        <end position="485"/>
    </location>
</feature>
<feature type="transmembrane region" description="Helical" evidence="6">
    <location>
        <begin position="110"/>
        <end position="127"/>
    </location>
</feature>
<feature type="domain" description="Major facilitator superfamily (MFS) profile" evidence="7">
    <location>
        <begin position="68"/>
        <end position="554"/>
    </location>
</feature>
<evidence type="ECO:0000313" key="9">
    <source>
        <dbReference type="Proteomes" id="UP000076874"/>
    </source>
</evidence>
<dbReference type="PANTHER" id="PTHR23502">
    <property type="entry name" value="MAJOR FACILITATOR SUPERFAMILY"/>
    <property type="match status" value="1"/>
</dbReference>
<evidence type="ECO:0000256" key="4">
    <source>
        <dbReference type="ARBA" id="ARBA00023136"/>
    </source>
</evidence>
<dbReference type="OrthoDB" id="268400at2759"/>
<dbReference type="GO" id="GO:0022857">
    <property type="term" value="F:transmembrane transporter activity"/>
    <property type="evidence" value="ECO:0007669"/>
    <property type="project" value="InterPro"/>
</dbReference>
<dbReference type="STRING" id="1081102.A0A167WA36"/>
<evidence type="ECO:0000256" key="5">
    <source>
        <dbReference type="SAM" id="MobiDB-lite"/>
    </source>
</evidence>
<feature type="transmembrane region" description="Helical" evidence="6">
    <location>
        <begin position="524"/>
        <end position="548"/>
    </location>
</feature>
<feature type="transmembrane region" description="Helical" evidence="6">
    <location>
        <begin position="164"/>
        <end position="186"/>
    </location>
</feature>
<protein>
    <submittedName>
        <fullName evidence="8">Major facilitator superfamily domain, general substrate transporter</fullName>
    </submittedName>
</protein>
<dbReference type="SUPFAM" id="SSF103473">
    <property type="entry name" value="MFS general substrate transporter"/>
    <property type="match status" value="1"/>
</dbReference>
<dbReference type="PANTHER" id="PTHR23502:SF160">
    <property type="entry name" value="MAJOR FACILITATOR SUPERFAMILY (MFS) PROFILE DOMAIN-CONTAINING PROTEIN-RELATED"/>
    <property type="match status" value="1"/>
</dbReference>
<evidence type="ECO:0000256" key="1">
    <source>
        <dbReference type="ARBA" id="ARBA00004141"/>
    </source>
</evidence>
<dbReference type="AlphaFoldDB" id="A0A167WA36"/>
<evidence type="ECO:0000259" key="7">
    <source>
        <dbReference type="PROSITE" id="PS50850"/>
    </source>
</evidence>
<accession>A0A167WA36</accession>
<keyword evidence="2 6" id="KW-0812">Transmembrane</keyword>
<dbReference type="GO" id="GO:0005886">
    <property type="term" value="C:plasma membrane"/>
    <property type="evidence" value="ECO:0007669"/>
    <property type="project" value="TreeGrafter"/>
</dbReference>
<reference evidence="8 9" key="1">
    <citation type="journal article" date="2016" name="Genome Biol. Evol.">
        <title>Divergent and convergent evolution of fungal pathogenicity.</title>
        <authorList>
            <person name="Shang Y."/>
            <person name="Xiao G."/>
            <person name="Zheng P."/>
            <person name="Cen K."/>
            <person name="Zhan S."/>
            <person name="Wang C."/>
        </authorList>
    </citation>
    <scope>NUCLEOTIDE SEQUENCE [LARGE SCALE GENOMIC DNA]</scope>
    <source>
        <strain evidence="8 9">RCEF 264</strain>
    </source>
</reference>
<name>A0A167WA36_9HYPO</name>
<keyword evidence="4 6" id="KW-0472">Membrane</keyword>
<evidence type="ECO:0000256" key="2">
    <source>
        <dbReference type="ARBA" id="ARBA00022692"/>
    </source>
</evidence>
<feature type="transmembrane region" description="Helical" evidence="6">
    <location>
        <begin position="497"/>
        <end position="518"/>
    </location>
</feature>
<feature type="transmembrane region" description="Helical" evidence="6">
    <location>
        <begin position="67"/>
        <end position="90"/>
    </location>
</feature>
<dbReference type="Pfam" id="PF07690">
    <property type="entry name" value="MFS_1"/>
    <property type="match status" value="1"/>
</dbReference>
<comment type="subcellular location">
    <subcellularLocation>
        <location evidence="1">Membrane</location>
        <topology evidence="1">Multi-pass membrane protein</topology>
    </subcellularLocation>
</comment>
<dbReference type="InterPro" id="IPR036259">
    <property type="entry name" value="MFS_trans_sf"/>
</dbReference>
<feature type="transmembrane region" description="Helical" evidence="6">
    <location>
        <begin position="193"/>
        <end position="214"/>
    </location>
</feature>
<proteinExistence type="predicted"/>
<feature type="region of interest" description="Disordered" evidence="5">
    <location>
        <begin position="264"/>
        <end position="304"/>
    </location>
</feature>
<dbReference type="Proteomes" id="UP000076874">
    <property type="component" value="Unassembled WGS sequence"/>
</dbReference>
<feature type="transmembrane region" description="Helical" evidence="6">
    <location>
        <begin position="394"/>
        <end position="411"/>
    </location>
</feature>
<organism evidence="8 9">
    <name type="scientific">Niveomyces insectorum RCEF 264</name>
    <dbReference type="NCBI Taxonomy" id="1081102"/>
    <lineage>
        <taxon>Eukaryota</taxon>
        <taxon>Fungi</taxon>
        <taxon>Dikarya</taxon>
        <taxon>Ascomycota</taxon>
        <taxon>Pezizomycotina</taxon>
        <taxon>Sordariomycetes</taxon>
        <taxon>Hypocreomycetidae</taxon>
        <taxon>Hypocreales</taxon>
        <taxon>Cordycipitaceae</taxon>
        <taxon>Niveomyces</taxon>
    </lineage>
</organism>